<feature type="domain" description="2Fe-2S ferredoxin-type" evidence="1">
    <location>
        <begin position="300"/>
        <end position="384"/>
    </location>
</feature>
<keyword evidence="4" id="KW-1185">Reference proteome</keyword>
<dbReference type="CDD" id="cd06216">
    <property type="entry name" value="FNR_iron_sulfur_binding_2"/>
    <property type="match status" value="1"/>
</dbReference>
<evidence type="ECO:0000313" key="4">
    <source>
        <dbReference type="Proteomes" id="UP000235916"/>
    </source>
</evidence>
<organism evidence="3 4">
    <name type="scientific">Kinneretia aquatilis</name>
    <dbReference type="NCBI Taxonomy" id="2070761"/>
    <lineage>
        <taxon>Bacteria</taxon>
        <taxon>Pseudomonadati</taxon>
        <taxon>Pseudomonadota</taxon>
        <taxon>Betaproteobacteria</taxon>
        <taxon>Burkholderiales</taxon>
        <taxon>Sphaerotilaceae</taxon>
        <taxon>Roseateles</taxon>
    </lineage>
</organism>
<name>A0A2N8KRR3_9BURK</name>
<accession>A0A2N8KRR3</accession>
<dbReference type="SUPFAM" id="SSF54292">
    <property type="entry name" value="2Fe-2S ferredoxin-like"/>
    <property type="match status" value="1"/>
</dbReference>
<dbReference type="Pfam" id="PF00970">
    <property type="entry name" value="FAD_binding_6"/>
    <property type="match status" value="1"/>
</dbReference>
<evidence type="ECO:0000259" key="2">
    <source>
        <dbReference type="PROSITE" id="PS51384"/>
    </source>
</evidence>
<dbReference type="Gene3D" id="3.40.50.80">
    <property type="entry name" value="Nucleotide-binding domain of ferredoxin-NADP reductase (FNR) module"/>
    <property type="match status" value="1"/>
</dbReference>
<dbReference type="Proteomes" id="UP000235916">
    <property type="component" value="Unassembled WGS sequence"/>
</dbReference>
<dbReference type="GO" id="GO:0051536">
    <property type="term" value="F:iron-sulfur cluster binding"/>
    <property type="evidence" value="ECO:0007669"/>
    <property type="project" value="InterPro"/>
</dbReference>
<sequence length="384" mass="41451">MASVQCFPLDGVLFVSALTPAVSSPSASSPRQQPPLLRRWAGAFVDPAVFDYWAGHLNRLWTWERPLARVVERREAALGAVTLVLQPNRHWHGFIPGQHLNLGVEIEGRRVTRSYSLCDVPRADGRFAVTVQQVDGGLMSTHLCTRTRVGDVLDVGPAFGDLVLPSALQGRYLLLAAGSGITPLMSLVRELAARQMPVPVTLMYWVKTSAHACFVPELQALTQRFPNFQFQLIATQQGGRRIDAELLAPRLADVGAETHALACGPGGFAAQARELLAGQAASFKAEAFTPAVPLNTDSKHQVQVELRRSGRTLEVASGMSLLAALEAQGVRPASGCRMGICHSCVCTKHEGLAEDMNTGERCSEPNSAIRICVSRACTDLSLDL</sequence>
<dbReference type="InterPro" id="IPR012675">
    <property type="entry name" value="Beta-grasp_dom_sf"/>
</dbReference>
<dbReference type="SUPFAM" id="SSF63380">
    <property type="entry name" value="Riboflavin synthase domain-like"/>
    <property type="match status" value="1"/>
</dbReference>
<dbReference type="CDD" id="cd00207">
    <property type="entry name" value="fer2"/>
    <property type="match status" value="1"/>
</dbReference>
<dbReference type="EMBL" id="POSP01000004">
    <property type="protein sequence ID" value="PND36151.1"/>
    <property type="molecule type" value="Genomic_DNA"/>
</dbReference>
<dbReference type="InterPro" id="IPR039261">
    <property type="entry name" value="FNR_nucleotide-bd"/>
</dbReference>
<dbReference type="PROSITE" id="PS51384">
    <property type="entry name" value="FAD_FR"/>
    <property type="match status" value="1"/>
</dbReference>
<feature type="domain" description="FAD-binding FR-type" evidence="2">
    <location>
        <begin position="63"/>
        <end position="165"/>
    </location>
</feature>
<dbReference type="PROSITE" id="PS51085">
    <property type="entry name" value="2FE2S_FER_2"/>
    <property type="match status" value="1"/>
</dbReference>
<dbReference type="Gene3D" id="2.40.30.10">
    <property type="entry name" value="Translation factors"/>
    <property type="match status" value="1"/>
</dbReference>
<dbReference type="PANTHER" id="PTHR47354:SF3">
    <property type="entry name" value="OXIDOREDUCTASE-RELATED"/>
    <property type="match status" value="1"/>
</dbReference>
<dbReference type="InterPro" id="IPR001433">
    <property type="entry name" value="OxRdtase_FAD/NAD-bd"/>
</dbReference>
<evidence type="ECO:0008006" key="5">
    <source>
        <dbReference type="Google" id="ProtNLM"/>
    </source>
</evidence>
<dbReference type="InterPro" id="IPR001041">
    <property type="entry name" value="2Fe-2S_ferredoxin-type"/>
</dbReference>
<evidence type="ECO:0000313" key="3">
    <source>
        <dbReference type="EMBL" id="PND36151.1"/>
    </source>
</evidence>
<dbReference type="Pfam" id="PF00111">
    <property type="entry name" value="Fer2"/>
    <property type="match status" value="1"/>
</dbReference>
<dbReference type="Gene3D" id="3.10.20.30">
    <property type="match status" value="1"/>
</dbReference>
<dbReference type="SUPFAM" id="SSF52343">
    <property type="entry name" value="Ferredoxin reductase-like, C-terminal NADP-linked domain"/>
    <property type="match status" value="1"/>
</dbReference>
<gene>
    <name evidence="3" type="ORF">C1O66_20710</name>
</gene>
<dbReference type="InterPro" id="IPR017938">
    <property type="entry name" value="Riboflavin_synthase-like_b-brl"/>
</dbReference>
<dbReference type="AlphaFoldDB" id="A0A2N8KRR3"/>
<protein>
    <recommendedName>
        <fullName evidence="5">Ferredoxin reductase</fullName>
    </recommendedName>
</protein>
<dbReference type="InterPro" id="IPR050415">
    <property type="entry name" value="MRET"/>
</dbReference>
<comment type="caution">
    <text evidence="3">The sequence shown here is derived from an EMBL/GenBank/DDBJ whole genome shotgun (WGS) entry which is preliminary data.</text>
</comment>
<dbReference type="InterPro" id="IPR008333">
    <property type="entry name" value="Cbr1-like_FAD-bd_dom"/>
</dbReference>
<dbReference type="GO" id="GO:0016491">
    <property type="term" value="F:oxidoreductase activity"/>
    <property type="evidence" value="ECO:0007669"/>
    <property type="project" value="InterPro"/>
</dbReference>
<dbReference type="InterPro" id="IPR036010">
    <property type="entry name" value="2Fe-2S_ferredoxin-like_sf"/>
</dbReference>
<dbReference type="OrthoDB" id="370747at2"/>
<dbReference type="PANTHER" id="PTHR47354">
    <property type="entry name" value="NADH OXIDOREDUCTASE HCR"/>
    <property type="match status" value="1"/>
</dbReference>
<dbReference type="InterPro" id="IPR017927">
    <property type="entry name" value="FAD-bd_FR_type"/>
</dbReference>
<evidence type="ECO:0000259" key="1">
    <source>
        <dbReference type="PROSITE" id="PS51085"/>
    </source>
</evidence>
<dbReference type="PRINTS" id="PR00409">
    <property type="entry name" value="PHDIOXRDTASE"/>
</dbReference>
<proteinExistence type="predicted"/>
<dbReference type="Pfam" id="PF00175">
    <property type="entry name" value="NAD_binding_1"/>
    <property type="match status" value="1"/>
</dbReference>
<reference evidence="3 4" key="1">
    <citation type="submission" date="2018-01" db="EMBL/GenBank/DDBJ databases">
        <title>Draft genome sequence of Paucibacter aquatile CR182 isolated from freshwater of the Nakdong River.</title>
        <authorList>
            <person name="Choi A."/>
            <person name="Chung E.J."/>
        </authorList>
    </citation>
    <scope>NUCLEOTIDE SEQUENCE [LARGE SCALE GENOMIC DNA]</scope>
    <source>
        <strain evidence="3 4">CR182</strain>
    </source>
</reference>